<evidence type="ECO:0000256" key="2">
    <source>
        <dbReference type="ARBA" id="ARBA00022692"/>
    </source>
</evidence>
<comment type="caution">
    <text evidence="8">The sequence shown here is derived from an EMBL/GenBank/DDBJ whole genome shotgun (WGS) entry which is preliminary data.</text>
</comment>
<reference evidence="8" key="1">
    <citation type="submission" date="2021-11" db="EMBL/GenBank/DDBJ databases">
        <authorList>
            <person name="Schell T."/>
        </authorList>
    </citation>
    <scope>NUCLEOTIDE SEQUENCE</scope>
    <source>
        <strain evidence="8">M5</strain>
    </source>
</reference>
<dbReference type="Pfam" id="PF09731">
    <property type="entry name" value="Mitofilin"/>
    <property type="match status" value="1"/>
</dbReference>
<keyword evidence="2 7" id="KW-0812">Transmembrane</keyword>
<dbReference type="AlphaFoldDB" id="A0A8J2RI88"/>
<dbReference type="PANTHER" id="PTHR15415:SF7">
    <property type="entry name" value="MICOS COMPLEX SUBUNIT MIC60"/>
    <property type="match status" value="1"/>
</dbReference>
<dbReference type="OrthoDB" id="10261039at2759"/>
<name>A0A8J2RI88_9CRUS</name>
<protein>
    <recommendedName>
        <fullName evidence="7">MICOS complex subunit MIC60</fullName>
    </recommendedName>
    <alternativeName>
        <fullName evidence="7">Mitofilin</fullName>
    </alternativeName>
</protein>
<organism evidence="8 9">
    <name type="scientific">Daphnia galeata</name>
    <dbReference type="NCBI Taxonomy" id="27404"/>
    <lineage>
        <taxon>Eukaryota</taxon>
        <taxon>Metazoa</taxon>
        <taxon>Ecdysozoa</taxon>
        <taxon>Arthropoda</taxon>
        <taxon>Crustacea</taxon>
        <taxon>Branchiopoda</taxon>
        <taxon>Diplostraca</taxon>
        <taxon>Cladocera</taxon>
        <taxon>Anomopoda</taxon>
        <taxon>Daphniidae</taxon>
        <taxon>Daphnia</taxon>
    </lineage>
</organism>
<sequence length="994" mass="112266">MALHWLDVQALFIWPVFFGPLYSGFYTAPLQQRWDFPRVSQVHKSGTRSPVRLPEEIEDIVICTNINLNEAKLNAYGIENPGSYGDTNRPGFLLQMILCGKLASSHSARAPIDAMREPITGAPKDIHTMAMLTDIITATYIPGDVILIGMSHPTTFKVEKTFFVKFVNQLYNRGIPKTCLFFTYHGINNIQHQIPKYETVICATPLQQRWDFPRVSQVHKSGRSQVRLPEEIEDIVICTNINLNEANLNSTPMESRMWKAPVRICSQSKVSLQNGRHIIRRNMNSRRSNQTSGSKIVTIGGAAIIATISGSVVLAKTSDGFRKFSEKNIPGTSFLFNLLLGPSISHLPKLEPPAKAVEDGLLKKKLEREALKKKDDDELNISPTEESNLQELPTCSVDPPPDFDVIKSVEEFCEEEKSDIPIIEVPVDSEGKIEEINTEVANESAADSLAPVEVLETVSVNLSELTPAEFEDLLKELHIKASEAVKEAVTAQDNAASSIKKHVELVFKSLEKIYEPGQTQENIWEPVFIATHDKNEAVHVAESRAHDARMAVAQLKEAVAHGLKNDQSIQTPDLITFDESVARALYSLETAKARVEAAQSEAKVMDEYRELVDTARHNLQMELSSIRPELAPSFKTESSKLGEEEINILMAHAYWKIITLQKELAKQQSCEQQRLKGALDTQRKEDHSILESRLRVELERQYYELKAKYNQDISFHEKTLSDQFTQQLKLQAAAYTDHLNDTLKTQHLELKRTFDAERELEIAKLAASHHGNLAKLHGMGKGIQDAIHDRAQKDRISREVRELWIAAQSMIESLRSNATVHLPWDEQRRPLNLNNLNKTLNNNDEFALAIIDSIPPSALDQGILPQGALKERFLNVERVCRRVALIDENGGSILRYALSYLQSMMVVKVDARRQFKEDEEINLADLNTFDILARARYHLEKDDLEQTLRYMNLLKGEPQNVANDWLRELRIHLETVQAANAILTYAAVQAIESM</sequence>
<evidence type="ECO:0000256" key="6">
    <source>
        <dbReference type="ARBA" id="ARBA00023136"/>
    </source>
</evidence>
<evidence type="ECO:0000313" key="8">
    <source>
        <dbReference type="EMBL" id="CAH0100095.1"/>
    </source>
</evidence>
<dbReference type="PANTHER" id="PTHR15415">
    <property type="entry name" value="MITOFILIN"/>
    <property type="match status" value="1"/>
</dbReference>
<comment type="caution">
    <text evidence="7">Lacks conserved residue(s) required for the propagation of feature annotation.</text>
</comment>
<dbReference type="GO" id="GO:0061617">
    <property type="term" value="C:MICOS complex"/>
    <property type="evidence" value="ECO:0007669"/>
    <property type="project" value="TreeGrafter"/>
</dbReference>
<evidence type="ECO:0000256" key="3">
    <source>
        <dbReference type="ARBA" id="ARBA00022792"/>
    </source>
</evidence>
<comment type="subcellular location">
    <subcellularLocation>
        <location evidence="7">Mitochondrion inner membrane</location>
        <topology evidence="7">Single-pass membrane protein</topology>
    </subcellularLocation>
</comment>
<comment type="function">
    <text evidence="7">Component of the MICOS complex, a large protein complex of the mitochondrial inner membrane that plays crucial roles in the maintenance of crista junctions, inner membrane architecture, and formation of contact sites to the outer membrane.</text>
</comment>
<gene>
    <name evidence="8" type="ORF">DGAL_LOCUS2268</name>
</gene>
<comment type="similarity">
    <text evidence="1 7">Belongs to the MICOS complex subunit Mic60 family.</text>
</comment>
<evidence type="ECO:0000256" key="1">
    <source>
        <dbReference type="ARBA" id="ARBA00010877"/>
    </source>
</evidence>
<evidence type="ECO:0000256" key="7">
    <source>
        <dbReference type="RuleBase" id="RU363000"/>
    </source>
</evidence>
<evidence type="ECO:0000256" key="4">
    <source>
        <dbReference type="ARBA" id="ARBA00022989"/>
    </source>
</evidence>
<dbReference type="InterPro" id="IPR019133">
    <property type="entry name" value="MIC60"/>
</dbReference>
<keyword evidence="5 7" id="KW-0496">Mitochondrion</keyword>
<feature type="transmembrane region" description="Helical" evidence="7">
    <location>
        <begin position="12"/>
        <end position="30"/>
    </location>
</feature>
<keyword evidence="9" id="KW-1185">Reference proteome</keyword>
<keyword evidence="6 7" id="KW-0472">Membrane</keyword>
<dbReference type="Proteomes" id="UP000789390">
    <property type="component" value="Unassembled WGS sequence"/>
</dbReference>
<keyword evidence="4 7" id="KW-1133">Transmembrane helix</keyword>
<keyword evidence="3 7" id="KW-0999">Mitochondrion inner membrane</keyword>
<evidence type="ECO:0000256" key="5">
    <source>
        <dbReference type="ARBA" id="ARBA00023128"/>
    </source>
</evidence>
<dbReference type="GO" id="GO:0042407">
    <property type="term" value="P:cristae formation"/>
    <property type="evidence" value="ECO:0007669"/>
    <property type="project" value="TreeGrafter"/>
</dbReference>
<proteinExistence type="inferred from homology"/>
<feature type="transmembrane region" description="Helical" evidence="7">
    <location>
        <begin position="296"/>
        <end position="315"/>
    </location>
</feature>
<comment type="subunit">
    <text evidence="7">Component of the mitochondrial contact site and cristae organizing system (MICOS) complex.</text>
</comment>
<dbReference type="EMBL" id="CAKKLH010000031">
    <property type="protein sequence ID" value="CAH0100095.1"/>
    <property type="molecule type" value="Genomic_DNA"/>
</dbReference>
<accession>A0A8J2RI88</accession>
<evidence type="ECO:0000313" key="9">
    <source>
        <dbReference type="Proteomes" id="UP000789390"/>
    </source>
</evidence>